<dbReference type="AlphaFoldDB" id="A0A2P2J6M0"/>
<organism evidence="1">
    <name type="scientific">Rhizophora mucronata</name>
    <name type="common">Asiatic mangrove</name>
    <dbReference type="NCBI Taxonomy" id="61149"/>
    <lineage>
        <taxon>Eukaryota</taxon>
        <taxon>Viridiplantae</taxon>
        <taxon>Streptophyta</taxon>
        <taxon>Embryophyta</taxon>
        <taxon>Tracheophyta</taxon>
        <taxon>Spermatophyta</taxon>
        <taxon>Magnoliopsida</taxon>
        <taxon>eudicotyledons</taxon>
        <taxon>Gunneridae</taxon>
        <taxon>Pentapetalae</taxon>
        <taxon>rosids</taxon>
        <taxon>fabids</taxon>
        <taxon>Malpighiales</taxon>
        <taxon>Rhizophoraceae</taxon>
        <taxon>Rhizophora</taxon>
    </lineage>
</organism>
<accession>A0A2P2J6M0</accession>
<sequence length="59" mass="6953">MISKKCYRRKPETREILVSRNKTATTISRHMSNKELLTITLFFIFLSDLRMSVNYADAL</sequence>
<dbReference type="EMBL" id="GGEC01008629">
    <property type="protein sequence ID" value="MBW89112.1"/>
    <property type="molecule type" value="Transcribed_RNA"/>
</dbReference>
<evidence type="ECO:0000313" key="1">
    <source>
        <dbReference type="EMBL" id="MBW89112.1"/>
    </source>
</evidence>
<protein>
    <submittedName>
        <fullName evidence="1">Uncharacterized protein</fullName>
    </submittedName>
</protein>
<proteinExistence type="predicted"/>
<reference evidence="1" key="1">
    <citation type="submission" date="2018-02" db="EMBL/GenBank/DDBJ databases">
        <title>Rhizophora mucronata_Transcriptome.</title>
        <authorList>
            <person name="Meera S.P."/>
            <person name="Sreeshan A."/>
            <person name="Augustine A."/>
        </authorList>
    </citation>
    <scope>NUCLEOTIDE SEQUENCE</scope>
    <source>
        <tissue evidence="1">Leaf</tissue>
    </source>
</reference>
<name>A0A2P2J6M0_RHIMU</name>